<protein>
    <submittedName>
        <fullName evidence="2">GyrI-like domain-containing protein</fullName>
    </submittedName>
</protein>
<dbReference type="InterPro" id="IPR011256">
    <property type="entry name" value="Reg_factor_effector_dom_sf"/>
</dbReference>
<sequence>MHVTTSIANNKTEILWQNFMSRRKEISGALSNDLYSLQVYPADYFKVFDAHREFEKWALVEVDAGAVVPEGMETFDLPGGLYAVFNYQGSSADASIFNYILSEWLPASDYVLDNRPHFEVLGEKYKNNDPTSEEEIWIPVKPKPGYDNI</sequence>
<comment type="caution">
    <text evidence="2">The sequence shown here is derived from an EMBL/GenBank/DDBJ whole genome shotgun (WGS) entry which is preliminary data.</text>
</comment>
<dbReference type="InterPro" id="IPR010499">
    <property type="entry name" value="AraC_E-bd"/>
</dbReference>
<accession>A0ABS8U3W5</accession>
<proteinExistence type="predicted"/>
<keyword evidence="3" id="KW-1185">Reference proteome</keyword>
<dbReference type="EMBL" id="JAJPWV010000003">
    <property type="protein sequence ID" value="MCD8740795.1"/>
    <property type="molecule type" value="Genomic_DNA"/>
</dbReference>
<name>A0ABS8U3W5_9SPHI</name>
<dbReference type="SUPFAM" id="SSF55136">
    <property type="entry name" value="Probable bacterial effector-binding domain"/>
    <property type="match status" value="1"/>
</dbReference>
<evidence type="ECO:0000259" key="1">
    <source>
        <dbReference type="SMART" id="SM00871"/>
    </source>
</evidence>
<dbReference type="SMART" id="SM00871">
    <property type="entry name" value="AraC_E_bind"/>
    <property type="match status" value="1"/>
</dbReference>
<dbReference type="Proteomes" id="UP001199919">
    <property type="component" value="Unassembled WGS sequence"/>
</dbReference>
<gene>
    <name evidence="2" type="ORF">LT679_09305</name>
</gene>
<evidence type="ECO:0000313" key="3">
    <source>
        <dbReference type="Proteomes" id="UP001199919"/>
    </source>
</evidence>
<feature type="domain" description="AraC effector-binding" evidence="1">
    <location>
        <begin position="1"/>
        <end position="141"/>
    </location>
</feature>
<reference evidence="2 3" key="1">
    <citation type="submission" date="2021-12" db="EMBL/GenBank/DDBJ databases">
        <title>Mucilaginibacter roseus genome.</title>
        <authorList>
            <person name="Ferreira J.R."/>
            <person name="Newman J.D."/>
        </authorList>
    </citation>
    <scope>NUCLEOTIDE SEQUENCE [LARGE SCALE GENOMIC DNA]</scope>
    <source>
        <strain evidence="2 3">LMG 28454</strain>
    </source>
</reference>
<organism evidence="2 3">
    <name type="scientific">Mucilaginibacter roseus</name>
    <dbReference type="NCBI Taxonomy" id="1528868"/>
    <lineage>
        <taxon>Bacteria</taxon>
        <taxon>Pseudomonadati</taxon>
        <taxon>Bacteroidota</taxon>
        <taxon>Sphingobacteriia</taxon>
        <taxon>Sphingobacteriales</taxon>
        <taxon>Sphingobacteriaceae</taxon>
        <taxon>Mucilaginibacter</taxon>
    </lineage>
</organism>
<dbReference type="Pfam" id="PF14526">
    <property type="entry name" value="Cass2"/>
    <property type="match status" value="1"/>
</dbReference>
<evidence type="ECO:0000313" key="2">
    <source>
        <dbReference type="EMBL" id="MCD8740795.1"/>
    </source>
</evidence>
<dbReference type="InterPro" id="IPR029441">
    <property type="entry name" value="Cass2"/>
</dbReference>
<dbReference type="Gene3D" id="3.20.80.10">
    <property type="entry name" value="Regulatory factor, effector binding domain"/>
    <property type="match status" value="1"/>
</dbReference>